<dbReference type="PANTHER" id="PTHR30474:SF2">
    <property type="entry name" value="PEPTIDOGLYCAN GLYCOSYLTRANSFERASE FTSW-RELATED"/>
    <property type="match status" value="1"/>
</dbReference>
<gene>
    <name evidence="13" type="ORF">MNB_SUP05-12-271</name>
</gene>
<evidence type="ECO:0000256" key="3">
    <source>
        <dbReference type="ARBA" id="ARBA00022679"/>
    </source>
</evidence>
<accession>A0A1W1DGG8</accession>
<dbReference type="EMBL" id="FPHT01000083">
    <property type="protein sequence ID" value="SFV80379.1"/>
    <property type="molecule type" value="Genomic_DNA"/>
</dbReference>
<feature type="transmembrane region" description="Helical" evidence="12">
    <location>
        <begin position="87"/>
        <end position="106"/>
    </location>
</feature>
<organism evidence="13">
    <name type="scientific">hydrothermal vent metagenome</name>
    <dbReference type="NCBI Taxonomy" id="652676"/>
    <lineage>
        <taxon>unclassified sequences</taxon>
        <taxon>metagenomes</taxon>
        <taxon>ecological metagenomes</taxon>
    </lineage>
</organism>
<dbReference type="InterPro" id="IPR001182">
    <property type="entry name" value="FtsW/RodA"/>
</dbReference>
<evidence type="ECO:0000256" key="8">
    <source>
        <dbReference type="ARBA" id="ARBA00023136"/>
    </source>
</evidence>
<name>A0A1W1DGG8_9ZZZZ</name>
<keyword evidence="6" id="KW-0573">Peptidoglycan synthesis</keyword>
<evidence type="ECO:0000256" key="10">
    <source>
        <dbReference type="ARBA" id="ARBA00044770"/>
    </source>
</evidence>
<dbReference type="GO" id="GO:0051301">
    <property type="term" value="P:cell division"/>
    <property type="evidence" value="ECO:0007669"/>
    <property type="project" value="UniProtKB-KW"/>
</dbReference>
<evidence type="ECO:0000256" key="1">
    <source>
        <dbReference type="ARBA" id="ARBA00004141"/>
    </source>
</evidence>
<keyword evidence="5" id="KW-0133">Cell shape</keyword>
<dbReference type="GO" id="GO:0008955">
    <property type="term" value="F:peptidoglycan glycosyltransferase activity"/>
    <property type="evidence" value="ECO:0007669"/>
    <property type="project" value="UniProtKB-EC"/>
</dbReference>
<feature type="transmembrane region" description="Helical" evidence="12">
    <location>
        <begin position="136"/>
        <end position="153"/>
    </location>
</feature>
<keyword evidence="3" id="KW-0808">Transferase</keyword>
<dbReference type="GO" id="GO:0008360">
    <property type="term" value="P:regulation of cell shape"/>
    <property type="evidence" value="ECO:0007669"/>
    <property type="project" value="UniProtKB-KW"/>
</dbReference>
<keyword evidence="13" id="KW-0131">Cell cycle</keyword>
<dbReference type="PANTHER" id="PTHR30474">
    <property type="entry name" value="CELL CYCLE PROTEIN"/>
    <property type="match status" value="1"/>
</dbReference>
<reference evidence="13" key="1">
    <citation type="submission" date="2016-10" db="EMBL/GenBank/DDBJ databases">
        <authorList>
            <person name="de Groot N.N."/>
        </authorList>
    </citation>
    <scope>NUCLEOTIDE SEQUENCE</scope>
</reference>
<feature type="transmembrane region" description="Helical" evidence="12">
    <location>
        <begin position="25"/>
        <end position="44"/>
    </location>
</feature>
<keyword evidence="8 12" id="KW-0472">Membrane</keyword>
<feature type="transmembrane region" description="Helical" evidence="12">
    <location>
        <begin position="290"/>
        <end position="311"/>
    </location>
</feature>
<sequence>MLGLIAGFFVLKTPLSFFKLHSRKLFIFSLILLGIVLLPDPIGFSANGARRWINFVVFKFQPSEMMKLAMILFMAGFLIRQEKEVTGSLTGIGKTLIIVASSGLLTMLETDLGATIIITLTALGMLFIAGSFFKESFMAVAALLGGFSIYVYLDPVRLERALSFWLNDLWGKDGVHQTKQALIGIGRGDWTGTGLGAGIQKYTKLPESHTDMIFAIIGEELGVIGMLFVLFSFAYIINKGFNIAKEALKHGRKYSSYVAFGICTWFSMQVGVNIAMNLGLIPIKGFTLPLISYGGSSMIFSIIALAIILRIDMENRAPYSKQRDYV</sequence>
<evidence type="ECO:0000256" key="11">
    <source>
        <dbReference type="ARBA" id="ARBA00049902"/>
    </source>
</evidence>
<evidence type="ECO:0000256" key="4">
    <source>
        <dbReference type="ARBA" id="ARBA00022692"/>
    </source>
</evidence>
<comment type="catalytic activity">
    <reaction evidence="11">
        <text>[GlcNAc-(1-&gt;4)-Mur2Ac(oyl-L-Ala-gamma-D-Glu-L-Lys-D-Ala-D-Ala)](n)-di-trans,octa-cis-undecaprenyl diphosphate + beta-D-GlcNAc-(1-&gt;4)-Mur2Ac(oyl-L-Ala-gamma-D-Glu-L-Lys-D-Ala-D-Ala)-di-trans,octa-cis-undecaprenyl diphosphate = [GlcNAc-(1-&gt;4)-Mur2Ac(oyl-L-Ala-gamma-D-Glu-L-Lys-D-Ala-D-Ala)](n+1)-di-trans,octa-cis-undecaprenyl diphosphate + di-trans,octa-cis-undecaprenyl diphosphate + H(+)</text>
        <dbReference type="Rhea" id="RHEA:23708"/>
        <dbReference type="Rhea" id="RHEA-COMP:9602"/>
        <dbReference type="Rhea" id="RHEA-COMP:9603"/>
        <dbReference type="ChEBI" id="CHEBI:15378"/>
        <dbReference type="ChEBI" id="CHEBI:58405"/>
        <dbReference type="ChEBI" id="CHEBI:60033"/>
        <dbReference type="ChEBI" id="CHEBI:78435"/>
        <dbReference type="EC" id="2.4.99.28"/>
    </reaction>
</comment>
<keyword evidence="13" id="KW-0132">Cell division</keyword>
<evidence type="ECO:0000313" key="13">
    <source>
        <dbReference type="EMBL" id="SFV80379.1"/>
    </source>
</evidence>
<comment type="subcellular location">
    <subcellularLocation>
        <location evidence="1">Membrane</location>
        <topology evidence="1">Multi-pass membrane protein</topology>
    </subcellularLocation>
</comment>
<proteinExistence type="predicted"/>
<dbReference type="AlphaFoldDB" id="A0A1W1DGG8"/>
<feature type="transmembrane region" description="Helical" evidence="12">
    <location>
        <begin position="257"/>
        <end position="278"/>
    </location>
</feature>
<feature type="transmembrane region" description="Helical" evidence="12">
    <location>
        <begin position="212"/>
        <end position="237"/>
    </location>
</feature>
<feature type="transmembrane region" description="Helical" evidence="12">
    <location>
        <begin position="112"/>
        <end position="129"/>
    </location>
</feature>
<evidence type="ECO:0000256" key="9">
    <source>
        <dbReference type="ARBA" id="ARBA00032370"/>
    </source>
</evidence>
<dbReference type="EC" id="2.4.99.28" evidence="10"/>
<dbReference type="GO" id="GO:0005886">
    <property type="term" value="C:plasma membrane"/>
    <property type="evidence" value="ECO:0007669"/>
    <property type="project" value="TreeGrafter"/>
</dbReference>
<dbReference type="GO" id="GO:0009252">
    <property type="term" value="P:peptidoglycan biosynthetic process"/>
    <property type="evidence" value="ECO:0007669"/>
    <property type="project" value="UniProtKB-KW"/>
</dbReference>
<dbReference type="GO" id="GO:0032153">
    <property type="term" value="C:cell division site"/>
    <property type="evidence" value="ECO:0007669"/>
    <property type="project" value="TreeGrafter"/>
</dbReference>
<dbReference type="GO" id="GO:0015648">
    <property type="term" value="F:lipid-linked peptidoglycan transporter activity"/>
    <property type="evidence" value="ECO:0007669"/>
    <property type="project" value="TreeGrafter"/>
</dbReference>
<keyword evidence="7 12" id="KW-1133">Transmembrane helix</keyword>
<evidence type="ECO:0000256" key="12">
    <source>
        <dbReference type="SAM" id="Phobius"/>
    </source>
</evidence>
<dbReference type="Pfam" id="PF01098">
    <property type="entry name" value="FTSW_RODA_SPOVE"/>
    <property type="match status" value="1"/>
</dbReference>
<keyword evidence="2" id="KW-0328">Glycosyltransferase</keyword>
<protein>
    <recommendedName>
        <fullName evidence="10">peptidoglycan glycosyltransferase</fullName>
        <ecNumber evidence="10">2.4.99.28</ecNumber>
    </recommendedName>
    <alternativeName>
        <fullName evidence="9">Peptidoglycan polymerase</fullName>
    </alternativeName>
</protein>
<evidence type="ECO:0000256" key="5">
    <source>
        <dbReference type="ARBA" id="ARBA00022960"/>
    </source>
</evidence>
<evidence type="ECO:0000256" key="6">
    <source>
        <dbReference type="ARBA" id="ARBA00022984"/>
    </source>
</evidence>
<evidence type="ECO:0000256" key="2">
    <source>
        <dbReference type="ARBA" id="ARBA00022676"/>
    </source>
</evidence>
<keyword evidence="4 12" id="KW-0812">Transmembrane</keyword>
<evidence type="ECO:0000256" key="7">
    <source>
        <dbReference type="ARBA" id="ARBA00022989"/>
    </source>
</evidence>